<evidence type="ECO:0000256" key="2">
    <source>
        <dbReference type="SAM" id="SignalP"/>
    </source>
</evidence>
<evidence type="ECO:0000313" key="3">
    <source>
        <dbReference type="EMBL" id="MCB4825142.1"/>
    </source>
</evidence>
<proteinExistence type="predicted"/>
<name>A0A9X1LDQ8_9PROT</name>
<dbReference type="EMBL" id="JAJAQI010000067">
    <property type="protein sequence ID" value="MCB4825142.1"/>
    <property type="molecule type" value="Genomic_DNA"/>
</dbReference>
<gene>
    <name evidence="3" type="ORF">LHA35_25795</name>
</gene>
<evidence type="ECO:0000256" key="1">
    <source>
        <dbReference type="SAM" id="MobiDB-lite"/>
    </source>
</evidence>
<feature type="region of interest" description="Disordered" evidence="1">
    <location>
        <begin position="69"/>
        <end position="119"/>
    </location>
</feature>
<dbReference type="Proteomes" id="UP001139311">
    <property type="component" value="Unassembled WGS sequence"/>
</dbReference>
<dbReference type="AlphaFoldDB" id="A0A9X1LDQ8"/>
<keyword evidence="2" id="KW-0732">Signal</keyword>
<feature type="signal peptide" evidence="2">
    <location>
        <begin position="1"/>
        <end position="25"/>
    </location>
</feature>
<evidence type="ECO:0000313" key="4">
    <source>
        <dbReference type="Proteomes" id="UP001139311"/>
    </source>
</evidence>
<dbReference type="RefSeq" id="WP_226613854.1">
    <property type="nucleotide sequence ID" value="NZ_JAJAQI010000067.1"/>
</dbReference>
<reference evidence="3" key="1">
    <citation type="submission" date="2021-10" db="EMBL/GenBank/DDBJ databases">
        <title>Roseicella aerolatum sp. nov., isolated from aerosols of e-waste dismantling site.</title>
        <authorList>
            <person name="Qin T."/>
        </authorList>
    </citation>
    <scope>NUCLEOTIDE SEQUENCE</scope>
    <source>
        <strain evidence="3">GB24</strain>
    </source>
</reference>
<accession>A0A9X1LDQ8</accession>
<comment type="caution">
    <text evidence="3">The sequence shown here is derived from an EMBL/GenBank/DDBJ whole genome shotgun (WGS) entry which is preliminary data.</text>
</comment>
<protein>
    <submittedName>
        <fullName evidence="3">Uncharacterized protein</fullName>
    </submittedName>
</protein>
<feature type="chain" id="PRO_5040922888" evidence="2">
    <location>
        <begin position="26"/>
        <end position="119"/>
    </location>
</feature>
<keyword evidence="4" id="KW-1185">Reference proteome</keyword>
<sequence length="119" mass="11741">MPRMPMMRRLIALAAIGAVLDVASAAGQPRLNPTGDGNYDMDHAAMMGGTTAGAGGGTPSFRITGSGLADAEMAHPPGGGLGAGFAQGSRITGNSGGEGGLTVEHGHEPQQGSFPRGGR</sequence>
<organism evidence="3 4">
    <name type="scientific">Roseicella aerolata</name>
    <dbReference type="NCBI Taxonomy" id="2883479"/>
    <lineage>
        <taxon>Bacteria</taxon>
        <taxon>Pseudomonadati</taxon>
        <taxon>Pseudomonadota</taxon>
        <taxon>Alphaproteobacteria</taxon>
        <taxon>Acetobacterales</taxon>
        <taxon>Roseomonadaceae</taxon>
        <taxon>Roseicella</taxon>
    </lineage>
</organism>